<dbReference type="EMBL" id="JAGYPM010000004">
    <property type="protein sequence ID" value="MBS4192458.1"/>
    <property type="molecule type" value="Genomic_DNA"/>
</dbReference>
<dbReference type="InterPro" id="IPR052519">
    <property type="entry name" value="Euk-type_GlcNAc_Kinase"/>
</dbReference>
<evidence type="ECO:0000313" key="2">
    <source>
        <dbReference type="EMBL" id="MBS4192458.1"/>
    </source>
</evidence>
<dbReference type="SUPFAM" id="SSF53067">
    <property type="entry name" value="Actin-like ATPase domain"/>
    <property type="match status" value="2"/>
</dbReference>
<feature type="domain" description="ATPase BadF/BadG/BcrA/BcrD type" evidence="1">
    <location>
        <begin position="4"/>
        <end position="307"/>
    </location>
</feature>
<proteinExistence type="predicted"/>
<evidence type="ECO:0000259" key="1">
    <source>
        <dbReference type="Pfam" id="PF01869"/>
    </source>
</evidence>
<dbReference type="Gene3D" id="3.30.420.40">
    <property type="match status" value="2"/>
</dbReference>
<protein>
    <recommendedName>
        <fullName evidence="1">ATPase BadF/BadG/BcrA/BcrD type domain-containing protein</fullName>
    </recommendedName>
</protein>
<dbReference type="PANTHER" id="PTHR43190">
    <property type="entry name" value="N-ACETYL-D-GLUCOSAMINE KINASE"/>
    <property type="match status" value="1"/>
</dbReference>
<organism evidence="2 3">
    <name type="scientific">Cytobacillus citreus</name>
    <dbReference type="NCBI Taxonomy" id="2833586"/>
    <lineage>
        <taxon>Bacteria</taxon>
        <taxon>Bacillati</taxon>
        <taxon>Bacillota</taxon>
        <taxon>Bacilli</taxon>
        <taxon>Bacillales</taxon>
        <taxon>Bacillaceae</taxon>
        <taxon>Cytobacillus</taxon>
    </lineage>
</organism>
<name>A0ABS5NYK2_9BACI</name>
<dbReference type="PANTHER" id="PTHR43190:SF3">
    <property type="entry name" value="N-ACETYL-D-GLUCOSAMINE KINASE"/>
    <property type="match status" value="1"/>
</dbReference>
<evidence type="ECO:0000313" key="3">
    <source>
        <dbReference type="Proteomes" id="UP000681027"/>
    </source>
</evidence>
<dbReference type="InterPro" id="IPR043129">
    <property type="entry name" value="ATPase_NBD"/>
</dbReference>
<gene>
    <name evidence="2" type="ORF">KHA94_20080</name>
</gene>
<dbReference type="Pfam" id="PF01869">
    <property type="entry name" value="BcrAD_BadFG"/>
    <property type="match status" value="1"/>
</dbReference>
<dbReference type="CDD" id="cd24007">
    <property type="entry name" value="ASKHA_NBD_eukNAGK-like"/>
    <property type="match status" value="1"/>
</dbReference>
<dbReference type="InterPro" id="IPR002731">
    <property type="entry name" value="ATPase_BadF"/>
</dbReference>
<sequence>MYVLGIDGGGTKTKGVLCDYDGRIHIEATVGPTNINSLGYEKVEKEIKCLLTELQLQEPDKFAGLTSLFAGMSGVDREEDKVKMMELYQKYLPVGCQIMVDNDAVNALYSGTQGKPGVVNISGTGAITFGINESNIRTRAGGWGFMLDDPGSGFSIGKRALKAMFDEYDGFGKNTILTPAILSAWNMAEVPELISVIYDFNKSREKIASLSKMVVKAAEDGDEIAKEILLQAGIEMGMNIRRLILKLFKDDQSKKEIPIVLVGGIYNNADWFLPVIEKSLNFEYLKTTIILPDLPPVAGSVIAAILAQGVNIGENFESNFQK</sequence>
<dbReference type="Proteomes" id="UP000681027">
    <property type="component" value="Unassembled WGS sequence"/>
</dbReference>
<reference evidence="2 3" key="1">
    <citation type="submission" date="2021-05" db="EMBL/GenBank/DDBJ databases">
        <title>Novel Bacillus species.</title>
        <authorList>
            <person name="Liu G."/>
        </authorList>
    </citation>
    <scope>NUCLEOTIDE SEQUENCE [LARGE SCALE GENOMIC DNA]</scope>
    <source>
        <strain evidence="2 3">FJAT-49705</strain>
    </source>
</reference>
<keyword evidence="3" id="KW-1185">Reference proteome</keyword>
<comment type="caution">
    <text evidence="2">The sequence shown here is derived from an EMBL/GenBank/DDBJ whole genome shotgun (WGS) entry which is preliminary data.</text>
</comment>
<dbReference type="RefSeq" id="WP_213103858.1">
    <property type="nucleotide sequence ID" value="NZ_JAGYPM010000004.1"/>
</dbReference>
<accession>A0ABS5NYK2</accession>